<name>A0ABP7EV41_9ACTN</name>
<dbReference type="RefSeq" id="WP_344966256.1">
    <property type="nucleotide sequence ID" value="NZ_BAABDD010000001.1"/>
</dbReference>
<evidence type="ECO:0000313" key="2">
    <source>
        <dbReference type="Proteomes" id="UP001500908"/>
    </source>
</evidence>
<keyword evidence="2" id="KW-1185">Reference proteome</keyword>
<dbReference type="EMBL" id="BAABDD010000001">
    <property type="protein sequence ID" value="GAA3724415.1"/>
    <property type="molecule type" value="Genomic_DNA"/>
</dbReference>
<gene>
    <name evidence="1" type="ORF">GCM10022402_01300</name>
</gene>
<dbReference type="Proteomes" id="UP001500908">
    <property type="component" value="Unassembled WGS sequence"/>
</dbReference>
<evidence type="ECO:0000313" key="1">
    <source>
        <dbReference type="EMBL" id="GAA3724415.1"/>
    </source>
</evidence>
<proteinExistence type="predicted"/>
<reference evidence="2" key="1">
    <citation type="journal article" date="2019" name="Int. J. Syst. Evol. Microbiol.">
        <title>The Global Catalogue of Microorganisms (GCM) 10K type strain sequencing project: providing services to taxonomists for standard genome sequencing and annotation.</title>
        <authorList>
            <consortium name="The Broad Institute Genomics Platform"/>
            <consortium name="The Broad Institute Genome Sequencing Center for Infectious Disease"/>
            <person name="Wu L."/>
            <person name="Ma J."/>
        </authorList>
    </citation>
    <scope>NUCLEOTIDE SEQUENCE [LARGE SCALE GENOMIC DNA]</scope>
    <source>
        <strain evidence="2">JCM 17137</strain>
    </source>
</reference>
<sequence length="106" mass="11771">MPPSVTHPPPSAFTTTVVEVIEGGEPDEYGVSLSGMRPPHRLSYCGPQCPCASLGIFYELWEHLEKHDLYSRDTTIWLRTLAPDEDEPLPPGARVVNRRTVTLAIT</sequence>
<protein>
    <submittedName>
        <fullName evidence="1">Uncharacterized protein</fullName>
    </submittedName>
</protein>
<organism evidence="1 2">
    <name type="scientific">Salinactinospora qingdaonensis</name>
    <dbReference type="NCBI Taxonomy" id="702744"/>
    <lineage>
        <taxon>Bacteria</taxon>
        <taxon>Bacillati</taxon>
        <taxon>Actinomycetota</taxon>
        <taxon>Actinomycetes</taxon>
        <taxon>Streptosporangiales</taxon>
        <taxon>Nocardiopsidaceae</taxon>
        <taxon>Salinactinospora</taxon>
    </lineage>
</organism>
<comment type="caution">
    <text evidence="1">The sequence shown here is derived from an EMBL/GenBank/DDBJ whole genome shotgun (WGS) entry which is preliminary data.</text>
</comment>
<accession>A0ABP7EV41</accession>